<dbReference type="InterPro" id="IPR036390">
    <property type="entry name" value="WH_DNA-bd_sf"/>
</dbReference>
<reference evidence="3 4" key="1">
    <citation type="submission" date="2019-03" db="EMBL/GenBank/DDBJ databases">
        <title>Genomic Encyclopedia of Type Strains, Phase IV (KMG-IV): sequencing the most valuable type-strain genomes for metagenomic binning, comparative biology and taxonomic classification.</title>
        <authorList>
            <person name="Goeker M."/>
        </authorList>
    </citation>
    <scope>NUCLEOTIDE SEQUENCE [LARGE SCALE GENOMIC DNA]</scope>
    <source>
        <strain evidence="3 4">DSM 102969</strain>
    </source>
</reference>
<dbReference type="Gene3D" id="3.30.420.40">
    <property type="match status" value="2"/>
</dbReference>
<sequence>MALDDGAPPVLRQISVRAVMDVLLHRGATSRADLAQITGLSKQTMSQVIRTLEEAGWVRVKGVTTGRIGRAPVAYEVAAEAGYVIGADLGATNVRVAIADIVGNVVGAVEMPSDPRGGRDLVARLDHLKTRLLADCGVDPARVLDAVVATPGVIDPATGTLALAPNVAGLGDFDFAAALRDVMAVDVVIENDVNAAAIGESWCGCAVGVDDMAFVSLGTGIGLGALVGGRLLRGAGGAAGEISYLPFGADPAEPESLDRGALERALGAAGIRERYRELGGTAGLQVRDIFARAAQGDAAAAATAAEAARNAALLVVAVAALLDPAKVVLGGNIGRHPLMADLIRRELPRLSRRPVPIDTSILGQRATLFGAIAIALNAAHNRLFSPQDLPKRMRLPPAPAGGAGV</sequence>
<dbReference type="AlphaFoldDB" id="A0A4R6RL63"/>
<organism evidence="3 4">
    <name type="scientific">Oharaeibacter diazotrophicus</name>
    <dbReference type="NCBI Taxonomy" id="1920512"/>
    <lineage>
        <taxon>Bacteria</taxon>
        <taxon>Pseudomonadati</taxon>
        <taxon>Pseudomonadota</taxon>
        <taxon>Alphaproteobacteria</taxon>
        <taxon>Hyphomicrobiales</taxon>
        <taxon>Pleomorphomonadaceae</taxon>
        <taxon>Oharaeibacter</taxon>
    </lineage>
</organism>
<dbReference type="OrthoDB" id="37575at2"/>
<dbReference type="InterPro" id="IPR000600">
    <property type="entry name" value="ROK"/>
</dbReference>
<dbReference type="RefSeq" id="WP_126535810.1">
    <property type="nucleotide sequence ID" value="NZ_BSPM01000008.1"/>
</dbReference>
<name>A0A4R6RL63_9HYPH</name>
<comment type="similarity">
    <text evidence="1">Belongs to the ROK (NagC/XylR) family.</text>
</comment>
<proteinExistence type="inferred from homology"/>
<dbReference type="EMBL" id="SNXY01000006">
    <property type="protein sequence ID" value="TDP87222.1"/>
    <property type="molecule type" value="Genomic_DNA"/>
</dbReference>
<comment type="caution">
    <text evidence="3">The sequence shown here is derived from an EMBL/GenBank/DDBJ whole genome shotgun (WGS) entry which is preliminary data.</text>
</comment>
<gene>
    <name evidence="3" type="ORF">EDD54_1110</name>
</gene>
<dbReference type="PANTHER" id="PTHR18964:SF149">
    <property type="entry name" value="BIFUNCTIONAL UDP-N-ACETYLGLUCOSAMINE 2-EPIMERASE_N-ACETYLMANNOSAMINE KINASE"/>
    <property type="match status" value="1"/>
</dbReference>
<dbReference type="SUPFAM" id="SSF46785">
    <property type="entry name" value="Winged helix' DNA-binding domain"/>
    <property type="match status" value="1"/>
</dbReference>
<dbReference type="InterPro" id="IPR000835">
    <property type="entry name" value="HTH_MarR-typ"/>
</dbReference>
<dbReference type="CDD" id="cd23763">
    <property type="entry name" value="ASKHA_ATPase_ROK"/>
    <property type="match status" value="1"/>
</dbReference>
<feature type="domain" description="HTH marR-type" evidence="2">
    <location>
        <begin position="21"/>
        <end position="61"/>
    </location>
</feature>
<dbReference type="GO" id="GO:0016301">
    <property type="term" value="F:kinase activity"/>
    <property type="evidence" value="ECO:0007669"/>
    <property type="project" value="UniProtKB-KW"/>
</dbReference>
<dbReference type="GO" id="GO:0003700">
    <property type="term" value="F:DNA-binding transcription factor activity"/>
    <property type="evidence" value="ECO:0007669"/>
    <property type="project" value="InterPro"/>
</dbReference>
<dbReference type="Pfam" id="PF00480">
    <property type="entry name" value="ROK"/>
    <property type="match status" value="1"/>
</dbReference>
<dbReference type="PANTHER" id="PTHR18964">
    <property type="entry name" value="ROK (REPRESSOR, ORF, KINASE) FAMILY"/>
    <property type="match status" value="1"/>
</dbReference>
<dbReference type="Pfam" id="PF12802">
    <property type="entry name" value="MarR_2"/>
    <property type="match status" value="1"/>
</dbReference>
<accession>A0A4R6RL63</accession>
<dbReference type="Gene3D" id="1.10.10.10">
    <property type="entry name" value="Winged helix-like DNA-binding domain superfamily/Winged helix DNA-binding domain"/>
    <property type="match status" value="1"/>
</dbReference>
<dbReference type="InterPro" id="IPR043129">
    <property type="entry name" value="ATPase_NBD"/>
</dbReference>
<keyword evidence="3" id="KW-0418">Kinase</keyword>
<evidence type="ECO:0000256" key="1">
    <source>
        <dbReference type="ARBA" id="ARBA00006479"/>
    </source>
</evidence>
<evidence type="ECO:0000313" key="4">
    <source>
        <dbReference type="Proteomes" id="UP000294547"/>
    </source>
</evidence>
<dbReference type="Proteomes" id="UP000294547">
    <property type="component" value="Unassembled WGS sequence"/>
</dbReference>
<evidence type="ECO:0000259" key="2">
    <source>
        <dbReference type="Pfam" id="PF12802"/>
    </source>
</evidence>
<keyword evidence="3" id="KW-0808">Transferase</keyword>
<dbReference type="SUPFAM" id="SSF53067">
    <property type="entry name" value="Actin-like ATPase domain"/>
    <property type="match status" value="1"/>
</dbReference>
<keyword evidence="4" id="KW-1185">Reference proteome</keyword>
<evidence type="ECO:0000313" key="3">
    <source>
        <dbReference type="EMBL" id="TDP87222.1"/>
    </source>
</evidence>
<dbReference type="InterPro" id="IPR036388">
    <property type="entry name" value="WH-like_DNA-bd_sf"/>
</dbReference>
<protein>
    <submittedName>
        <fullName evidence="3">Putative NBD/HSP70 family sugar kinase</fullName>
    </submittedName>
</protein>